<evidence type="ECO:0000256" key="5">
    <source>
        <dbReference type="RuleBase" id="RU362057"/>
    </source>
</evidence>
<evidence type="ECO:0000256" key="6">
    <source>
        <dbReference type="SAM" id="MobiDB-lite"/>
    </source>
</evidence>
<keyword evidence="2 4" id="KW-0808">Transferase</keyword>
<evidence type="ECO:0000256" key="4">
    <source>
        <dbReference type="RuleBase" id="RU003718"/>
    </source>
</evidence>
<dbReference type="EC" id="2.4.1.-" evidence="5"/>
<dbReference type="SUPFAM" id="SSF53756">
    <property type="entry name" value="UDP-Glycosyltransferase/glycogen phosphorylase"/>
    <property type="match status" value="1"/>
</dbReference>
<dbReference type="PROSITE" id="PS00375">
    <property type="entry name" value="UDPGT"/>
    <property type="match status" value="1"/>
</dbReference>
<evidence type="ECO:0000256" key="2">
    <source>
        <dbReference type="ARBA" id="ARBA00022679"/>
    </source>
</evidence>
<evidence type="ECO:0000256" key="3">
    <source>
        <dbReference type="ARBA" id="ARBA00023241"/>
    </source>
</evidence>
<keyword evidence="8" id="KW-1185">Reference proteome</keyword>
<dbReference type="InterPro" id="IPR035595">
    <property type="entry name" value="UDP_glycos_trans_CS"/>
</dbReference>
<name>A0A4S4E793_CAMSN</name>
<reference evidence="7 8" key="1">
    <citation type="journal article" date="2018" name="Proc. Natl. Acad. Sci. U.S.A.">
        <title>Draft genome sequence of Camellia sinensis var. sinensis provides insights into the evolution of the tea genome and tea quality.</title>
        <authorList>
            <person name="Wei C."/>
            <person name="Yang H."/>
            <person name="Wang S."/>
            <person name="Zhao J."/>
            <person name="Liu C."/>
            <person name="Gao L."/>
            <person name="Xia E."/>
            <person name="Lu Y."/>
            <person name="Tai Y."/>
            <person name="She G."/>
            <person name="Sun J."/>
            <person name="Cao H."/>
            <person name="Tong W."/>
            <person name="Gao Q."/>
            <person name="Li Y."/>
            <person name="Deng W."/>
            <person name="Jiang X."/>
            <person name="Wang W."/>
            <person name="Chen Q."/>
            <person name="Zhang S."/>
            <person name="Li H."/>
            <person name="Wu J."/>
            <person name="Wang P."/>
            <person name="Li P."/>
            <person name="Shi C."/>
            <person name="Zheng F."/>
            <person name="Jian J."/>
            <person name="Huang B."/>
            <person name="Shan D."/>
            <person name="Shi M."/>
            <person name="Fang C."/>
            <person name="Yue Y."/>
            <person name="Li F."/>
            <person name="Li D."/>
            <person name="Wei S."/>
            <person name="Han B."/>
            <person name="Jiang C."/>
            <person name="Yin Y."/>
            <person name="Xia T."/>
            <person name="Zhang Z."/>
            <person name="Bennetzen J.L."/>
            <person name="Zhao S."/>
            <person name="Wan X."/>
        </authorList>
    </citation>
    <scope>NUCLEOTIDE SEQUENCE [LARGE SCALE GENOMIC DNA]</scope>
    <source>
        <strain evidence="8">cv. Shuchazao</strain>
        <tissue evidence="7">Leaf</tissue>
    </source>
</reference>
<organism evidence="7 8">
    <name type="scientific">Camellia sinensis var. sinensis</name>
    <name type="common">China tea</name>
    <dbReference type="NCBI Taxonomy" id="542762"/>
    <lineage>
        <taxon>Eukaryota</taxon>
        <taxon>Viridiplantae</taxon>
        <taxon>Streptophyta</taxon>
        <taxon>Embryophyta</taxon>
        <taxon>Tracheophyta</taxon>
        <taxon>Spermatophyta</taxon>
        <taxon>Magnoliopsida</taxon>
        <taxon>eudicotyledons</taxon>
        <taxon>Gunneridae</taxon>
        <taxon>Pentapetalae</taxon>
        <taxon>asterids</taxon>
        <taxon>Ericales</taxon>
        <taxon>Theaceae</taxon>
        <taxon>Camellia</taxon>
    </lineage>
</organism>
<evidence type="ECO:0000256" key="1">
    <source>
        <dbReference type="ARBA" id="ARBA00009995"/>
    </source>
</evidence>
<comment type="similarity">
    <text evidence="1 4">Belongs to the UDP-glycosyltransferase family.</text>
</comment>
<proteinExistence type="inferred from homology"/>
<dbReference type="PANTHER" id="PTHR48047">
    <property type="entry name" value="GLYCOSYLTRANSFERASE"/>
    <property type="match status" value="1"/>
</dbReference>
<dbReference type="InterPro" id="IPR002213">
    <property type="entry name" value="UDP_glucos_trans"/>
</dbReference>
<dbReference type="PANTHER" id="PTHR48047:SF51">
    <property type="entry name" value="GLYCOSYLTRANSFERASE"/>
    <property type="match status" value="1"/>
</dbReference>
<dbReference type="EMBL" id="SDRB02007377">
    <property type="protein sequence ID" value="THG11246.1"/>
    <property type="molecule type" value="Genomic_DNA"/>
</dbReference>
<protein>
    <recommendedName>
        <fullName evidence="5">Glycosyltransferase</fullName>
        <ecNumber evidence="5">2.4.1.-</ecNumber>
    </recommendedName>
</protein>
<feature type="region of interest" description="Disordered" evidence="6">
    <location>
        <begin position="463"/>
        <end position="492"/>
    </location>
</feature>
<sequence>MAIDPIHVVLFPFMSKGHTIPILSLSRLLLLRHGSSVTIFTTTANRPFIAASLSDTAASIIALPFPDNIPGLPSGVESTDKLPSISLFSTFTAATNLIKPHFEKALQALPKVTFIVSDGFLPWTLQSASKFRIPRLVFYGMSNHAMSLCHDVIANRLLLETESDDEPFSVTNFPWIKLTKNDFEPVMSDRNQQETPESDFLMEQFLATSRSYGLIVNSFYNLEPLYLDHWNRNCAPKAWCVGPLCLAEPPRVELEPHRKPPWVRWLDQKRAQGCSVLYIAFGSQAEISPEQFSEIKIGLEKSEVNFLWVVRRNESELGVGDGFEERVKERGMVVREWVNQREILEHESVQGFLSHCGWNSVLESICAKVPILGWPMMADQHLNARMVVEEMKVGLRVETWNGSVRGFVKWEGLKKTVEELMVGEMGKEARKKVKEVGGAAVKAVEEGGSSWRTLHELIDEVKTSRKKKKKGEEEEGWVCRSGGGGRRRKKEK</sequence>
<evidence type="ECO:0000313" key="7">
    <source>
        <dbReference type="EMBL" id="THG11246.1"/>
    </source>
</evidence>
<dbReference type="Proteomes" id="UP000306102">
    <property type="component" value="Unassembled WGS sequence"/>
</dbReference>
<dbReference type="FunFam" id="3.40.50.2000:FF:000107">
    <property type="entry name" value="Glycosyltransferase"/>
    <property type="match status" value="1"/>
</dbReference>
<dbReference type="GO" id="GO:0009813">
    <property type="term" value="P:flavonoid biosynthetic process"/>
    <property type="evidence" value="ECO:0007669"/>
    <property type="project" value="UniProtKB-KW"/>
</dbReference>
<keyword evidence="3" id="KW-0284">Flavonoid biosynthesis</keyword>
<gene>
    <name evidence="7" type="ORF">TEA_000071</name>
</gene>
<evidence type="ECO:0000313" key="8">
    <source>
        <dbReference type="Proteomes" id="UP000306102"/>
    </source>
</evidence>
<dbReference type="Pfam" id="PF00201">
    <property type="entry name" value="UDPGT"/>
    <property type="match status" value="1"/>
</dbReference>
<dbReference type="CDD" id="cd03784">
    <property type="entry name" value="GT1_Gtf-like"/>
    <property type="match status" value="1"/>
</dbReference>
<accession>A0A4S4E793</accession>
<keyword evidence="4" id="KW-0328">Glycosyltransferase</keyword>
<dbReference type="AlphaFoldDB" id="A0A4S4E793"/>
<comment type="caution">
    <text evidence="7">The sequence shown here is derived from an EMBL/GenBank/DDBJ whole genome shotgun (WGS) entry which is preliminary data.</text>
</comment>
<dbReference type="GO" id="GO:0035251">
    <property type="term" value="F:UDP-glucosyltransferase activity"/>
    <property type="evidence" value="ECO:0007669"/>
    <property type="project" value="TreeGrafter"/>
</dbReference>
<dbReference type="Gene3D" id="3.40.50.2000">
    <property type="entry name" value="Glycogen Phosphorylase B"/>
    <property type="match status" value="2"/>
</dbReference>